<name>A0A397T585_9GLOM</name>
<gene>
    <name evidence="1" type="ORF">C1645_876158</name>
</gene>
<evidence type="ECO:0000313" key="2">
    <source>
        <dbReference type="Proteomes" id="UP000265703"/>
    </source>
</evidence>
<dbReference type="OrthoDB" id="2362298at2759"/>
<dbReference type="AlphaFoldDB" id="A0A397T585"/>
<dbReference type="SUPFAM" id="SSF52047">
    <property type="entry name" value="RNI-like"/>
    <property type="match status" value="1"/>
</dbReference>
<comment type="caution">
    <text evidence="1">The sequence shown here is derived from an EMBL/GenBank/DDBJ whole genome shotgun (WGS) entry which is preliminary data.</text>
</comment>
<evidence type="ECO:0008006" key="3">
    <source>
        <dbReference type="Google" id="ProtNLM"/>
    </source>
</evidence>
<keyword evidence="2" id="KW-1185">Reference proteome</keyword>
<dbReference type="EMBL" id="QKYT01000185">
    <property type="protein sequence ID" value="RIA90301.1"/>
    <property type="molecule type" value="Genomic_DNA"/>
</dbReference>
<reference evidence="1 2" key="1">
    <citation type="submission" date="2018-06" db="EMBL/GenBank/DDBJ databases">
        <title>Comparative genomics reveals the genomic features of Rhizophagus irregularis, R. cerebriforme, R. diaphanum and Gigaspora rosea, and their symbiotic lifestyle signature.</title>
        <authorList>
            <person name="Morin E."/>
            <person name="San Clemente H."/>
            <person name="Chen E.C.H."/>
            <person name="De La Providencia I."/>
            <person name="Hainaut M."/>
            <person name="Kuo A."/>
            <person name="Kohler A."/>
            <person name="Murat C."/>
            <person name="Tang N."/>
            <person name="Roy S."/>
            <person name="Loubradou J."/>
            <person name="Henrissat B."/>
            <person name="Grigoriev I.V."/>
            <person name="Corradi N."/>
            <person name="Roux C."/>
            <person name="Martin F.M."/>
        </authorList>
    </citation>
    <scope>NUCLEOTIDE SEQUENCE [LARGE SCALE GENOMIC DNA]</scope>
    <source>
        <strain evidence="1 2">DAOM 227022</strain>
    </source>
</reference>
<evidence type="ECO:0000313" key="1">
    <source>
        <dbReference type="EMBL" id="RIA90301.1"/>
    </source>
</evidence>
<sequence length="615" mass="72807">MDIASLLLTESEEQSANLPSWNFESSVNPPITPSEIPQLPSDIIYQILRNFQYCRSSLNKFLQINRTWCHISLIFLWSCPFDVSLKAKNSVLLIQTLLSFLSEQEKSELKLNLSCYELSSENSITYNYLEYIRVFDLKHFRLSILHWISYLRNNKNEDFFSDSLVVELNKIYNDIPINYSTVNLASEIISNMLFKKCGDNGLQHLIIEYDDIVTSNYVISRNIIHLHNDLSQLVNFDFHYKFERNFDKNLLINRIVEMFENMKGFVKNLRWLEVNIEHEEHRIPKVGKALVEFIEEQKNLEVLGINEFWTYEENEIYKRICKSQQKSLKHVRFYEMCNFKELLKGLSECNNLVTLEFLGLSKYNSNIILLKDELERKELSIKNFYTCEAITFDTPEITKYFIQIIKMSNKNLETLTLTHITPDIIETLVRFCPNITHLSLFFTRHFDLIPDLLSVLLPPLPLEQFYLKIHNENSESTIYTQDYWNKIAISIPNSIIHLGIDFKIEKNMLDMFLKECKAKLRTISLFQRYMLNRHYLQIIVQYAKKNNNLLKELKFLWDPKESGFISNSNLEDAKKYIKVISKVDPFNKPFYDIKLNIPHKKDQLLMSSFSCKKET</sequence>
<organism evidence="1 2">
    <name type="scientific">Glomus cerebriforme</name>
    <dbReference type="NCBI Taxonomy" id="658196"/>
    <lineage>
        <taxon>Eukaryota</taxon>
        <taxon>Fungi</taxon>
        <taxon>Fungi incertae sedis</taxon>
        <taxon>Mucoromycota</taxon>
        <taxon>Glomeromycotina</taxon>
        <taxon>Glomeromycetes</taxon>
        <taxon>Glomerales</taxon>
        <taxon>Glomeraceae</taxon>
        <taxon>Glomus</taxon>
    </lineage>
</organism>
<proteinExistence type="predicted"/>
<dbReference type="Proteomes" id="UP000265703">
    <property type="component" value="Unassembled WGS sequence"/>
</dbReference>
<protein>
    <recommendedName>
        <fullName evidence="3">F-box domain-containing protein</fullName>
    </recommendedName>
</protein>
<accession>A0A397T585</accession>